<sequence length="171" mass="19135">MRKSRLRPVGALSGVAIGSLVFIGILIVFFFTLAATTGEQGLPRVRFLVFLASAVVLVSMFATAQMTKLAVMGRVQQVLAKTFTTGEVHTVLRRLAKEYGDVCSGEINLQGWSSRDGDEAAENIRQTLDAKRRDVDKWGVYFWNARDFFINEVGFQDVRRTQGKARHTDYL</sequence>
<dbReference type="Proteomes" id="UP000178495">
    <property type="component" value="Unassembled WGS sequence"/>
</dbReference>
<evidence type="ECO:0000313" key="3">
    <source>
        <dbReference type="Proteomes" id="UP000178495"/>
    </source>
</evidence>
<keyword evidence="1" id="KW-0812">Transmembrane</keyword>
<protein>
    <submittedName>
        <fullName evidence="2">Uncharacterized protein</fullName>
    </submittedName>
</protein>
<keyword evidence="1" id="KW-0472">Membrane</keyword>
<evidence type="ECO:0000313" key="2">
    <source>
        <dbReference type="EMBL" id="OGZ01096.1"/>
    </source>
</evidence>
<organism evidence="2 3">
    <name type="scientific">Candidatus Liptonbacteria bacterium RIFCSPLOWO2_01_FULL_56_20</name>
    <dbReference type="NCBI Taxonomy" id="1798652"/>
    <lineage>
        <taxon>Bacteria</taxon>
        <taxon>Candidatus Liptoniibacteriota</taxon>
    </lineage>
</organism>
<evidence type="ECO:0000256" key="1">
    <source>
        <dbReference type="SAM" id="Phobius"/>
    </source>
</evidence>
<gene>
    <name evidence="2" type="ORF">A3A43_00440</name>
</gene>
<reference evidence="2 3" key="1">
    <citation type="journal article" date="2016" name="Nat. Commun.">
        <title>Thousands of microbial genomes shed light on interconnected biogeochemical processes in an aquifer system.</title>
        <authorList>
            <person name="Anantharaman K."/>
            <person name="Brown C.T."/>
            <person name="Hug L.A."/>
            <person name="Sharon I."/>
            <person name="Castelle C.J."/>
            <person name="Probst A.J."/>
            <person name="Thomas B.C."/>
            <person name="Singh A."/>
            <person name="Wilkins M.J."/>
            <person name="Karaoz U."/>
            <person name="Brodie E.L."/>
            <person name="Williams K.H."/>
            <person name="Hubbard S.S."/>
            <person name="Banfield J.F."/>
        </authorList>
    </citation>
    <scope>NUCLEOTIDE SEQUENCE [LARGE SCALE GENOMIC DNA]</scope>
</reference>
<dbReference type="STRING" id="1798652.A3A43_00440"/>
<comment type="caution">
    <text evidence="2">The sequence shown here is derived from an EMBL/GenBank/DDBJ whole genome shotgun (WGS) entry which is preliminary data.</text>
</comment>
<dbReference type="EMBL" id="MHLC01000021">
    <property type="protein sequence ID" value="OGZ01096.1"/>
    <property type="molecule type" value="Genomic_DNA"/>
</dbReference>
<keyword evidence="1" id="KW-1133">Transmembrane helix</keyword>
<name>A0A1G2CI83_9BACT</name>
<accession>A0A1G2CI83</accession>
<proteinExistence type="predicted"/>
<feature type="transmembrane region" description="Helical" evidence="1">
    <location>
        <begin position="47"/>
        <end position="64"/>
    </location>
</feature>
<dbReference type="AlphaFoldDB" id="A0A1G2CI83"/>
<feature type="transmembrane region" description="Helical" evidence="1">
    <location>
        <begin position="12"/>
        <end position="35"/>
    </location>
</feature>